<dbReference type="Proteomes" id="UP000005139">
    <property type="component" value="Unassembled WGS sequence"/>
</dbReference>
<name>A1HM14_9FIRM</name>
<keyword evidence="8" id="KW-1185">Reference proteome</keyword>
<dbReference type="eggNOG" id="COG4753">
    <property type="taxonomic scope" value="Bacteria"/>
</dbReference>
<dbReference type="Gene3D" id="1.10.10.60">
    <property type="entry name" value="Homeodomain-like"/>
    <property type="match status" value="2"/>
</dbReference>
<dbReference type="PANTHER" id="PTHR43280:SF2">
    <property type="entry name" value="HTH-TYPE TRANSCRIPTIONAL REGULATOR EXSA"/>
    <property type="match status" value="1"/>
</dbReference>
<evidence type="ECO:0000259" key="5">
    <source>
        <dbReference type="PROSITE" id="PS01124"/>
    </source>
</evidence>
<dbReference type="PANTHER" id="PTHR43280">
    <property type="entry name" value="ARAC-FAMILY TRANSCRIPTIONAL REGULATOR"/>
    <property type="match status" value="1"/>
</dbReference>
<dbReference type="GO" id="GO:0003700">
    <property type="term" value="F:DNA-binding transcription factor activity"/>
    <property type="evidence" value="ECO:0007669"/>
    <property type="project" value="InterPro"/>
</dbReference>
<feature type="modified residue" description="4-aspartylphosphate" evidence="4">
    <location>
        <position position="55"/>
    </location>
</feature>
<evidence type="ECO:0000256" key="2">
    <source>
        <dbReference type="ARBA" id="ARBA00023125"/>
    </source>
</evidence>
<dbReference type="PROSITE" id="PS01124">
    <property type="entry name" value="HTH_ARAC_FAMILY_2"/>
    <property type="match status" value="1"/>
</dbReference>
<protein>
    <submittedName>
        <fullName evidence="7">Two component transcriptional regulator, AraC family</fullName>
    </submittedName>
</protein>
<dbReference type="InterPro" id="IPR011006">
    <property type="entry name" value="CheY-like_superfamily"/>
</dbReference>
<dbReference type="PROSITE" id="PS00041">
    <property type="entry name" value="HTH_ARAC_FAMILY_1"/>
    <property type="match status" value="1"/>
</dbReference>
<dbReference type="SMART" id="SM00342">
    <property type="entry name" value="HTH_ARAC"/>
    <property type="match status" value="1"/>
</dbReference>
<dbReference type="SUPFAM" id="SSF52172">
    <property type="entry name" value="CheY-like"/>
    <property type="match status" value="1"/>
</dbReference>
<organism evidence="7 8">
    <name type="scientific">Thermosinus carboxydivorans Nor1</name>
    <dbReference type="NCBI Taxonomy" id="401526"/>
    <lineage>
        <taxon>Bacteria</taxon>
        <taxon>Bacillati</taxon>
        <taxon>Bacillota</taxon>
        <taxon>Negativicutes</taxon>
        <taxon>Selenomonadales</taxon>
        <taxon>Sporomusaceae</taxon>
        <taxon>Thermosinus</taxon>
    </lineage>
</organism>
<dbReference type="Pfam" id="PF12833">
    <property type="entry name" value="HTH_18"/>
    <property type="match status" value="1"/>
</dbReference>
<dbReference type="SMART" id="SM00448">
    <property type="entry name" value="REC"/>
    <property type="match status" value="1"/>
</dbReference>
<gene>
    <name evidence="7" type="ORF">TcarDRAFT_2554</name>
</gene>
<evidence type="ECO:0000256" key="4">
    <source>
        <dbReference type="PROSITE-ProRule" id="PRU00169"/>
    </source>
</evidence>
<evidence type="ECO:0000313" key="7">
    <source>
        <dbReference type="EMBL" id="EAX48865.1"/>
    </source>
</evidence>
<dbReference type="RefSeq" id="WP_007288072.1">
    <property type="nucleotide sequence ID" value="NZ_AAWL01000001.1"/>
</dbReference>
<dbReference type="Gene3D" id="3.40.50.2300">
    <property type="match status" value="1"/>
</dbReference>
<dbReference type="InterPro" id="IPR009057">
    <property type="entry name" value="Homeodomain-like_sf"/>
</dbReference>
<dbReference type="InterPro" id="IPR018062">
    <property type="entry name" value="HTH_AraC-typ_CS"/>
</dbReference>
<evidence type="ECO:0000256" key="1">
    <source>
        <dbReference type="ARBA" id="ARBA00023015"/>
    </source>
</evidence>
<dbReference type="eggNOG" id="COG2207">
    <property type="taxonomic scope" value="Bacteria"/>
</dbReference>
<evidence type="ECO:0000259" key="6">
    <source>
        <dbReference type="PROSITE" id="PS50110"/>
    </source>
</evidence>
<dbReference type="PRINTS" id="PR00032">
    <property type="entry name" value="HTHARAC"/>
</dbReference>
<keyword evidence="2" id="KW-0238">DNA-binding</keyword>
<dbReference type="CDD" id="cd17536">
    <property type="entry name" value="REC_YesN-like"/>
    <property type="match status" value="1"/>
</dbReference>
<dbReference type="AlphaFoldDB" id="A1HM14"/>
<keyword evidence="4" id="KW-0597">Phosphoprotein</keyword>
<dbReference type="SUPFAM" id="SSF46689">
    <property type="entry name" value="Homeodomain-like"/>
    <property type="match status" value="2"/>
</dbReference>
<reference evidence="7 8" key="1">
    <citation type="submission" date="2007-01" db="EMBL/GenBank/DDBJ databases">
        <title>Annotation of the draft genome assembly of Thermosinus carboxydivorans Nor1.</title>
        <authorList>
            <consortium name="US DOE Joint Genome Institute (JGI-ORNL)"/>
            <person name="Larimer F."/>
            <person name="Land M."/>
            <person name="Hauser L."/>
        </authorList>
    </citation>
    <scope>NUCLEOTIDE SEQUENCE [LARGE SCALE GENOMIC DNA]</scope>
    <source>
        <strain evidence="7 8">Nor1</strain>
    </source>
</reference>
<feature type="domain" description="HTH araC/xylS-type" evidence="5">
    <location>
        <begin position="142"/>
        <end position="240"/>
    </location>
</feature>
<dbReference type="OrthoDB" id="324626at2"/>
<reference evidence="7 8" key="2">
    <citation type="submission" date="2007-01" db="EMBL/GenBank/DDBJ databases">
        <title>Sequencing of the draft genome and assembly of Thermosinus carboxydivorans Nor1.</title>
        <authorList>
            <consortium name="US DOE Joint Genome Institute (JGI-PGF)"/>
            <person name="Copeland A."/>
            <person name="Lucas S."/>
            <person name="Lapidus A."/>
            <person name="Barry K."/>
            <person name="Glavina del Rio T."/>
            <person name="Dalin E."/>
            <person name="Tice H."/>
            <person name="Bruce D."/>
            <person name="Pitluck S."/>
            <person name="Richardson P."/>
        </authorList>
    </citation>
    <scope>NUCLEOTIDE SEQUENCE [LARGE SCALE GENOMIC DNA]</scope>
    <source>
        <strain evidence="7 8">Nor1</strain>
    </source>
</reference>
<dbReference type="GO" id="GO:0043565">
    <property type="term" value="F:sequence-specific DNA binding"/>
    <property type="evidence" value="ECO:0007669"/>
    <property type="project" value="InterPro"/>
</dbReference>
<sequence length="247" mass="28511">MNRVLIVDDERWVRAALRWTVDKTGLPFTVVHECADGLEALDWLKTNKVELILSDIRMPVMDGLAFVRELRQRQPRQDVILITVHDDFQFIQNAIRQGVCDYLLKPVELPAMKECLENWLQRRRREAAAAAGPEEQALSPIQQVLRYMAETPLGDINLTDAARRVHMNPSYLSQLFKQEMQVCFVDYVTDLKMKEAKRLLATTTLRISEIADRLGYADLAYFSNIFKKHTACSPSEYRKQQARTGRG</sequence>
<feature type="domain" description="Response regulatory" evidence="6">
    <location>
        <begin position="3"/>
        <end position="120"/>
    </location>
</feature>
<dbReference type="InterPro" id="IPR020449">
    <property type="entry name" value="Tscrpt_reg_AraC-type_HTH"/>
</dbReference>
<dbReference type="EMBL" id="AAWL01000001">
    <property type="protein sequence ID" value="EAX48865.1"/>
    <property type="molecule type" value="Genomic_DNA"/>
</dbReference>
<evidence type="ECO:0000313" key="8">
    <source>
        <dbReference type="Proteomes" id="UP000005139"/>
    </source>
</evidence>
<proteinExistence type="predicted"/>
<evidence type="ECO:0000256" key="3">
    <source>
        <dbReference type="ARBA" id="ARBA00023163"/>
    </source>
</evidence>
<dbReference type="InterPro" id="IPR001789">
    <property type="entry name" value="Sig_transdc_resp-reg_receiver"/>
</dbReference>
<accession>A1HM14</accession>
<dbReference type="InterPro" id="IPR018060">
    <property type="entry name" value="HTH_AraC"/>
</dbReference>
<keyword evidence="1" id="KW-0805">Transcription regulation</keyword>
<comment type="caution">
    <text evidence="7">The sequence shown here is derived from an EMBL/GenBank/DDBJ whole genome shotgun (WGS) entry which is preliminary data.</text>
</comment>
<dbReference type="GO" id="GO:0000160">
    <property type="term" value="P:phosphorelay signal transduction system"/>
    <property type="evidence" value="ECO:0007669"/>
    <property type="project" value="InterPro"/>
</dbReference>
<dbReference type="Pfam" id="PF00072">
    <property type="entry name" value="Response_reg"/>
    <property type="match status" value="1"/>
</dbReference>
<keyword evidence="3" id="KW-0804">Transcription</keyword>
<dbReference type="PROSITE" id="PS50110">
    <property type="entry name" value="RESPONSE_REGULATORY"/>
    <property type="match status" value="1"/>
</dbReference>